<protein>
    <recommendedName>
        <fullName evidence="1">Reverse transcriptase Ty1/copia-type domain-containing protein</fullName>
    </recommendedName>
</protein>
<dbReference type="SUPFAM" id="SSF56672">
    <property type="entry name" value="DNA/RNA polymerases"/>
    <property type="match status" value="1"/>
</dbReference>
<sequence>MVSEPFMTSSNANSLLNQSSLLLLPNMSNLMSIKLDSINYIVWKLQFTTIHNAYSMKDHIDGSVTRPNHFLLDEAGSPTLEINPAFKAWKQRDKALLALIYSTLTPSILLMVVAARDNLAAVGIHTDNEELLHIVLKGLPREFSSFCSAIRTRDDSISFEKLSVLLQTEEHSMKENLETNTAMAMYASNIKPQNQFGGNGQGSFVGPNRGKRESNNQRGRCGRFNNFNTSSFSSQPHQFSQSSSFNASQQFFPKFDSTRHQCKNPPSKLAAMAATNNPSQIGDMWLIDPGATDHITYNPNNLTTQAPYTGSDRVAVCNGQNLPINTIVHKLCQDNNCSCYFDSHKFSVQDLPIGKVLYKGLSENGVYPIYLSRFEVPDWWFNVPVGTSMCRPVLQCMLEVPAGTSNPNQSAKYELEVPADITAIPTAGPLPTTAPDLTTPVVGAPPTPTSTHSMQTQAKSGIFKPKVYYIAQPDYLHIEPPSYKVAVQYPKWCTAMQEEYDALQRQGTWSLVSPPPSKNIMDVRNAFMHGTLQEEVYMQQPPGYVHPDHPNLVSKLHKSLYGLKQAPKAWFESFTGQLLHLGFTASSADSSLFIFHDKHIIAYLLFYVDDIVITRNTPLYLDHLIQSLSSVFELKDLGLLSYFLGLQVHRTSQALYLSQTKYATDLLHKHHMFDTKPAKTPCIPNTRLTLTKGTPLQEPHSYKSLVGALHYLTFTRPDLSFAVHQVCQFMHFSTNTHFTAAKRILRYLRGTLHHGFLLYLGSNPITWSAKKQPTVSRSSTESENRALAITAAELSWLRTLLKDLHIYLANTPILWCNNVLALAIASNPVFHARTKHIEVNFHFVRERVLRKDLVVNFVSTQDQLANIFTKSLPTTHFLELQGNLMVPVCPHVIEQG</sequence>
<evidence type="ECO:0000259" key="1">
    <source>
        <dbReference type="Pfam" id="PF07727"/>
    </source>
</evidence>
<dbReference type="AlphaFoldDB" id="A0A2N9IP51"/>
<dbReference type="Pfam" id="PF14223">
    <property type="entry name" value="Retrotran_gag_2"/>
    <property type="match status" value="1"/>
</dbReference>
<reference evidence="2" key="1">
    <citation type="submission" date="2018-02" db="EMBL/GenBank/DDBJ databases">
        <authorList>
            <person name="Cohen D.B."/>
            <person name="Kent A.D."/>
        </authorList>
    </citation>
    <scope>NUCLEOTIDE SEQUENCE</scope>
</reference>
<accession>A0A2N9IP51</accession>
<dbReference type="EMBL" id="OIVN01006147">
    <property type="protein sequence ID" value="SPD26155.1"/>
    <property type="molecule type" value="Genomic_DNA"/>
</dbReference>
<dbReference type="CDD" id="cd09272">
    <property type="entry name" value="RNase_HI_RT_Ty1"/>
    <property type="match status" value="1"/>
</dbReference>
<dbReference type="PANTHER" id="PTHR11439">
    <property type="entry name" value="GAG-POL-RELATED RETROTRANSPOSON"/>
    <property type="match status" value="1"/>
</dbReference>
<proteinExistence type="predicted"/>
<dbReference type="Pfam" id="PF07727">
    <property type="entry name" value="RVT_2"/>
    <property type="match status" value="1"/>
</dbReference>
<dbReference type="InterPro" id="IPR043502">
    <property type="entry name" value="DNA/RNA_pol_sf"/>
</dbReference>
<feature type="domain" description="Reverse transcriptase Ty1/copia-type" evidence="1">
    <location>
        <begin position="521"/>
        <end position="683"/>
    </location>
</feature>
<dbReference type="InterPro" id="IPR013103">
    <property type="entry name" value="RVT_2"/>
</dbReference>
<name>A0A2N9IP51_FAGSY</name>
<gene>
    <name evidence="2" type="ORF">FSB_LOCUS54037</name>
</gene>
<organism evidence="2">
    <name type="scientific">Fagus sylvatica</name>
    <name type="common">Beechnut</name>
    <dbReference type="NCBI Taxonomy" id="28930"/>
    <lineage>
        <taxon>Eukaryota</taxon>
        <taxon>Viridiplantae</taxon>
        <taxon>Streptophyta</taxon>
        <taxon>Embryophyta</taxon>
        <taxon>Tracheophyta</taxon>
        <taxon>Spermatophyta</taxon>
        <taxon>Magnoliopsida</taxon>
        <taxon>eudicotyledons</taxon>
        <taxon>Gunneridae</taxon>
        <taxon>Pentapetalae</taxon>
        <taxon>rosids</taxon>
        <taxon>fabids</taxon>
        <taxon>Fagales</taxon>
        <taxon>Fagaceae</taxon>
        <taxon>Fagus</taxon>
    </lineage>
</organism>
<dbReference type="PANTHER" id="PTHR11439:SF455">
    <property type="entry name" value="RLK (RECEPTOR-LIKE PROTEIN KINASE) 8, PUTATIVE-RELATED"/>
    <property type="match status" value="1"/>
</dbReference>
<evidence type="ECO:0000313" key="2">
    <source>
        <dbReference type="EMBL" id="SPD26155.1"/>
    </source>
</evidence>